<dbReference type="Pfam" id="PF20308">
    <property type="entry name" value="TPR-S"/>
    <property type="match status" value="1"/>
</dbReference>
<dbReference type="InterPro" id="IPR011990">
    <property type="entry name" value="TPR-like_helical_dom_sf"/>
</dbReference>
<protein>
    <submittedName>
        <fullName evidence="1">Tetratricopeptide repeat protein</fullName>
    </submittedName>
</protein>
<sequence length="660" mass="73013">MKLHAFVAMPFGTKPDTYGKPTDFDLIYSSLIKPALELAGLDIIRADEEKGAGDILVDMFQELLMADLVLVDLTADNPNVWYELGVRHALRSRGVVLVNGPRASKPFDIYTNRKYTYALSNGAPDPARLETDIRKIAEMTRATLAEWHGNPISPVYSLLPNLVEPDWKTLRIGKAREFWANYDDWAALIERARKAGHPEDILVLADEAPVTALRVEARLKAGKALLKGRHFNFALEQLELACAFDPANVDAARQHGVCLQRLGRLDDARAIYKKILAEHPSDVETWSLLGRLDKDTWVEAWNRKDSSAEQKRDDAGYEDALLLMAIDSYATAYRHAPGHYYSGINAVTLMHLYRDLTGKPRFDAEAASMAGGIAWAAACQQDESELFWAKATLGDLSILQGDPLAVGSAYKAAIACADKDWFALDSTLSQLRLLAAIGFAPDTVAAGIATFERALARLQPPEQEWQPEKVFLFSGHMIDTPGRKEARFPADKEAIAAAAIDKALADLGASDKDLALTQGASGGDLLFAEACIARNIKVQLLLPLPEPDFIEQSILPADGGEVWRKRYYTLRDNPLCQPPRVMPEVLGPLPKDSEGKEMNPFERCNLWLLYSTLAKGIARTRFLCLWNGGGGDGPGGTEHMMKEVKKRTGQVTWLDTRKMW</sequence>
<organism evidence="1 2">
    <name type="scientific">Zoogloea oleivorans</name>
    <dbReference type="NCBI Taxonomy" id="1552750"/>
    <lineage>
        <taxon>Bacteria</taxon>
        <taxon>Pseudomonadati</taxon>
        <taxon>Pseudomonadota</taxon>
        <taxon>Betaproteobacteria</taxon>
        <taxon>Rhodocyclales</taxon>
        <taxon>Zoogloeaceae</taxon>
        <taxon>Zoogloea</taxon>
    </lineage>
</organism>
<keyword evidence="2" id="KW-1185">Reference proteome</keyword>
<gene>
    <name evidence="1" type="ORF">ETQ85_07815</name>
</gene>
<comment type="caution">
    <text evidence="1">The sequence shown here is derived from an EMBL/GenBank/DDBJ whole genome shotgun (WGS) entry which is preliminary data.</text>
</comment>
<reference evidence="1 2" key="1">
    <citation type="submission" date="2019-01" db="EMBL/GenBank/DDBJ databases">
        <title>Zoogloea oleivorans genome sequencing and assembly.</title>
        <authorList>
            <person name="Tancsics A."/>
            <person name="Farkas M."/>
            <person name="Kriszt B."/>
            <person name="Maroti G."/>
            <person name="Horvath B."/>
        </authorList>
    </citation>
    <scope>NUCLEOTIDE SEQUENCE [LARGE SCALE GENOMIC DNA]</scope>
    <source>
        <strain evidence="1 2">Buc</strain>
    </source>
</reference>
<dbReference type="RefSeq" id="WP_148578483.1">
    <property type="nucleotide sequence ID" value="NZ_SDKK01000006.1"/>
</dbReference>
<evidence type="ECO:0000313" key="2">
    <source>
        <dbReference type="Proteomes" id="UP000389128"/>
    </source>
</evidence>
<dbReference type="OrthoDB" id="5180013at2"/>
<proteinExistence type="predicted"/>
<dbReference type="SUPFAM" id="SSF48452">
    <property type="entry name" value="TPR-like"/>
    <property type="match status" value="1"/>
</dbReference>
<evidence type="ECO:0000313" key="1">
    <source>
        <dbReference type="EMBL" id="TYC59926.1"/>
    </source>
</evidence>
<dbReference type="Proteomes" id="UP000389128">
    <property type="component" value="Unassembled WGS sequence"/>
</dbReference>
<accession>A0A6C2D1R5</accession>
<dbReference type="EMBL" id="SDKK01000006">
    <property type="protein sequence ID" value="TYC59926.1"/>
    <property type="molecule type" value="Genomic_DNA"/>
</dbReference>
<dbReference type="Gene3D" id="1.25.40.10">
    <property type="entry name" value="Tetratricopeptide repeat domain"/>
    <property type="match status" value="1"/>
</dbReference>
<name>A0A6C2D1R5_9RHOO</name>
<dbReference type="AlphaFoldDB" id="A0A6C2D1R5"/>
<dbReference type="InterPro" id="IPR046880">
    <property type="entry name" value="TPR-S"/>
</dbReference>